<feature type="compositionally biased region" description="Basic and acidic residues" evidence="1">
    <location>
        <begin position="557"/>
        <end position="580"/>
    </location>
</feature>
<sequence>MARDRHPPALITLNGRTSRQASSMTVSQEQEKYTLLLSFEPPSESSDESNSCSDEEETQSTFSASMSDATQSQTVQGIFAHYLHEGYAHSSAEKTQCIAHDDTSDATQPDSVHTITVDTARAPSGTTEPDEDKTPPVSPASAPITAPSEPVPHTPVESLSDGCSTSKEEHDRSVSPAAAPSPTPSAVVSGALVQSPSEGCITSDEDETQSVSSVSVSSNPAVTVGATPIDTLPDELLLEVWRWAFPACQSAGCLCTAPWPAHGVCRRWRAIILSSASFWTIFHVPPQPATRTMQRRLSRSKHYGLHVNIVAASEGQDCLDERLVKVVKMLVQQCHRWKTCRIDMTSLPSRRAKRFLSLFKDLRAPRLVELTVLSYFEKMQPVPFANSLPALTKLVLRGPINLRKNLHLLSGLTTLVIDQVHGATGVTHHELQAALANCPGLTRLTMDGAWVDYDPSDVDSREYDLIHLPSLEFLKLTLAVGEVTFVSGLFRHLSAPALRTLKLHEFSSDTFDAFIAAISCDTSPFRTPYLATLSLFGIEAPSDPNYAAIGDDGPDGGDQRDGQIEDHDKDVRQRRQGERESDTEEDSGNQTDPEAAATSDCEDQEETEEGDQVERGEEENGTRGESIGETDPGADGQSGDETASETRNGDEAQRDDGEKEGGGEGASATSTAEDNGDDAIEEYRDADNNFHRCIHCFPSVTKLIIGDSGPNSSPGNWRARMPSASYPTLVGVR</sequence>
<feature type="region of interest" description="Disordered" evidence="1">
    <location>
        <begin position="545"/>
        <end position="683"/>
    </location>
</feature>
<dbReference type="GeneID" id="19309773"/>
<feature type="compositionally biased region" description="Polar residues" evidence="1">
    <location>
        <begin position="59"/>
        <end position="69"/>
    </location>
</feature>
<evidence type="ECO:0000313" key="2">
    <source>
        <dbReference type="EMBL" id="EPQ52259.1"/>
    </source>
</evidence>
<evidence type="ECO:0000256" key="1">
    <source>
        <dbReference type="SAM" id="MobiDB-lite"/>
    </source>
</evidence>
<feature type="region of interest" description="Disordered" evidence="1">
    <location>
        <begin position="120"/>
        <end position="214"/>
    </location>
</feature>
<dbReference type="Gene3D" id="3.80.10.10">
    <property type="entry name" value="Ribonuclease Inhibitor"/>
    <property type="match status" value="1"/>
</dbReference>
<feature type="compositionally biased region" description="Basic and acidic residues" evidence="1">
    <location>
        <begin position="612"/>
        <end position="622"/>
    </location>
</feature>
<dbReference type="RefSeq" id="XP_007869428.1">
    <property type="nucleotide sequence ID" value="XM_007871237.1"/>
</dbReference>
<feature type="compositionally biased region" description="Polar residues" evidence="1">
    <location>
        <begin position="14"/>
        <end position="28"/>
    </location>
</feature>
<proteinExistence type="predicted"/>
<accession>S7RI25</accession>
<dbReference type="HOGENOM" id="CLU_378134_0_0_1"/>
<feature type="compositionally biased region" description="Basic and acidic residues" evidence="1">
    <location>
        <begin position="647"/>
        <end position="662"/>
    </location>
</feature>
<dbReference type="EMBL" id="KB469308">
    <property type="protein sequence ID" value="EPQ52259.1"/>
    <property type="molecule type" value="Genomic_DNA"/>
</dbReference>
<evidence type="ECO:0008006" key="4">
    <source>
        <dbReference type="Google" id="ProtNLM"/>
    </source>
</evidence>
<dbReference type="InterPro" id="IPR032675">
    <property type="entry name" value="LRR_dom_sf"/>
</dbReference>
<organism evidence="2 3">
    <name type="scientific">Gloeophyllum trabeum (strain ATCC 11539 / FP-39264 / Madison 617)</name>
    <name type="common">Brown rot fungus</name>
    <dbReference type="NCBI Taxonomy" id="670483"/>
    <lineage>
        <taxon>Eukaryota</taxon>
        <taxon>Fungi</taxon>
        <taxon>Dikarya</taxon>
        <taxon>Basidiomycota</taxon>
        <taxon>Agaricomycotina</taxon>
        <taxon>Agaricomycetes</taxon>
        <taxon>Gloeophyllales</taxon>
        <taxon>Gloeophyllaceae</taxon>
        <taxon>Gloeophyllum</taxon>
    </lineage>
</organism>
<feature type="compositionally biased region" description="Low complexity" evidence="1">
    <location>
        <begin position="174"/>
        <end position="189"/>
    </location>
</feature>
<name>S7RI25_GLOTA</name>
<protein>
    <recommendedName>
        <fullName evidence="4">F-box domain-containing protein</fullName>
    </recommendedName>
</protein>
<dbReference type="KEGG" id="gtr:GLOTRDRAFT_95885"/>
<feature type="compositionally biased region" description="Acidic residues" evidence="1">
    <location>
        <begin position="600"/>
        <end position="611"/>
    </location>
</feature>
<dbReference type="Proteomes" id="UP000030669">
    <property type="component" value="Unassembled WGS sequence"/>
</dbReference>
<reference evidence="2 3" key="1">
    <citation type="journal article" date="2012" name="Science">
        <title>The Paleozoic origin of enzymatic lignin decomposition reconstructed from 31 fungal genomes.</title>
        <authorList>
            <person name="Floudas D."/>
            <person name="Binder M."/>
            <person name="Riley R."/>
            <person name="Barry K."/>
            <person name="Blanchette R.A."/>
            <person name="Henrissat B."/>
            <person name="Martinez A.T."/>
            <person name="Otillar R."/>
            <person name="Spatafora J.W."/>
            <person name="Yadav J.S."/>
            <person name="Aerts A."/>
            <person name="Benoit I."/>
            <person name="Boyd A."/>
            <person name="Carlson A."/>
            <person name="Copeland A."/>
            <person name="Coutinho P.M."/>
            <person name="de Vries R.P."/>
            <person name="Ferreira P."/>
            <person name="Findley K."/>
            <person name="Foster B."/>
            <person name="Gaskell J."/>
            <person name="Glotzer D."/>
            <person name="Gorecki P."/>
            <person name="Heitman J."/>
            <person name="Hesse C."/>
            <person name="Hori C."/>
            <person name="Igarashi K."/>
            <person name="Jurgens J.A."/>
            <person name="Kallen N."/>
            <person name="Kersten P."/>
            <person name="Kohler A."/>
            <person name="Kuees U."/>
            <person name="Kumar T.K.A."/>
            <person name="Kuo A."/>
            <person name="LaButti K."/>
            <person name="Larrondo L.F."/>
            <person name="Lindquist E."/>
            <person name="Ling A."/>
            <person name="Lombard V."/>
            <person name="Lucas S."/>
            <person name="Lundell T."/>
            <person name="Martin R."/>
            <person name="McLaughlin D.J."/>
            <person name="Morgenstern I."/>
            <person name="Morin E."/>
            <person name="Murat C."/>
            <person name="Nagy L.G."/>
            <person name="Nolan M."/>
            <person name="Ohm R.A."/>
            <person name="Patyshakuliyeva A."/>
            <person name="Rokas A."/>
            <person name="Ruiz-Duenas F.J."/>
            <person name="Sabat G."/>
            <person name="Salamov A."/>
            <person name="Samejima M."/>
            <person name="Schmutz J."/>
            <person name="Slot J.C."/>
            <person name="St John F."/>
            <person name="Stenlid J."/>
            <person name="Sun H."/>
            <person name="Sun S."/>
            <person name="Syed K."/>
            <person name="Tsang A."/>
            <person name="Wiebenga A."/>
            <person name="Young D."/>
            <person name="Pisabarro A."/>
            <person name="Eastwood D.C."/>
            <person name="Martin F."/>
            <person name="Cullen D."/>
            <person name="Grigoriev I.V."/>
            <person name="Hibbett D.S."/>
        </authorList>
    </citation>
    <scope>NUCLEOTIDE SEQUENCE [LARGE SCALE GENOMIC DNA]</scope>
    <source>
        <strain evidence="2 3">ATCC 11539</strain>
    </source>
</reference>
<keyword evidence="3" id="KW-1185">Reference proteome</keyword>
<evidence type="ECO:0000313" key="3">
    <source>
        <dbReference type="Proteomes" id="UP000030669"/>
    </source>
</evidence>
<feature type="compositionally biased region" description="Low complexity" evidence="1">
    <location>
        <begin position="40"/>
        <end position="52"/>
    </location>
</feature>
<dbReference type="OrthoDB" id="2269034at2759"/>
<dbReference type="AlphaFoldDB" id="S7RI25"/>
<feature type="region of interest" description="Disordered" evidence="1">
    <location>
        <begin position="1"/>
        <end position="69"/>
    </location>
</feature>
<dbReference type="SUPFAM" id="SSF52047">
    <property type="entry name" value="RNI-like"/>
    <property type="match status" value="1"/>
</dbReference>
<gene>
    <name evidence="2" type="ORF">GLOTRDRAFT_95885</name>
</gene>